<evidence type="ECO:0000256" key="6">
    <source>
        <dbReference type="ARBA" id="ARBA00022801"/>
    </source>
</evidence>
<keyword evidence="7" id="KW-0695">RNA-directed DNA polymerase</keyword>
<feature type="compositionally biased region" description="Polar residues" evidence="9">
    <location>
        <begin position="23"/>
        <end position="32"/>
    </location>
</feature>
<evidence type="ECO:0000256" key="4">
    <source>
        <dbReference type="ARBA" id="ARBA00022722"/>
    </source>
</evidence>
<feature type="domain" description="Reverse transcriptase/retrotransposon-derived protein RNase H-like" evidence="12">
    <location>
        <begin position="510"/>
        <end position="563"/>
    </location>
</feature>
<dbReference type="InterPro" id="IPR041373">
    <property type="entry name" value="RT_RNaseH"/>
</dbReference>
<dbReference type="InterPro" id="IPR050951">
    <property type="entry name" value="Retrovirus_Pol_polyprotein"/>
</dbReference>
<evidence type="ECO:0000256" key="1">
    <source>
        <dbReference type="ARBA" id="ARBA00012493"/>
    </source>
</evidence>
<dbReference type="AlphaFoldDB" id="A0A8S1DFH4"/>
<keyword evidence="6" id="KW-0378">Hydrolase</keyword>
<dbReference type="SUPFAM" id="SSF56672">
    <property type="entry name" value="DNA/RNA polymerases"/>
    <property type="match status" value="1"/>
</dbReference>
<feature type="region of interest" description="Disordered" evidence="9">
    <location>
        <begin position="1052"/>
        <end position="1078"/>
    </location>
</feature>
<dbReference type="EMBL" id="CADEPI010000196">
    <property type="protein sequence ID" value="CAB3379846.1"/>
    <property type="molecule type" value="Genomic_DNA"/>
</dbReference>
<keyword evidence="3" id="KW-0548">Nucleotidyltransferase</keyword>
<dbReference type="InterPro" id="IPR043502">
    <property type="entry name" value="DNA/RNA_pol_sf"/>
</dbReference>
<organism evidence="14 15">
    <name type="scientific">Cloeon dipterum</name>
    <dbReference type="NCBI Taxonomy" id="197152"/>
    <lineage>
        <taxon>Eukaryota</taxon>
        <taxon>Metazoa</taxon>
        <taxon>Ecdysozoa</taxon>
        <taxon>Arthropoda</taxon>
        <taxon>Hexapoda</taxon>
        <taxon>Insecta</taxon>
        <taxon>Pterygota</taxon>
        <taxon>Palaeoptera</taxon>
        <taxon>Ephemeroptera</taxon>
        <taxon>Pisciforma</taxon>
        <taxon>Baetidae</taxon>
        <taxon>Cloeon</taxon>
    </lineage>
</organism>
<dbReference type="CDD" id="cd09274">
    <property type="entry name" value="RNase_HI_RT_Ty3"/>
    <property type="match status" value="1"/>
</dbReference>
<dbReference type="Pfam" id="PF17921">
    <property type="entry name" value="Integrase_H2C2"/>
    <property type="match status" value="1"/>
</dbReference>
<comment type="caution">
    <text evidence="14">The sequence shown here is derived from an EMBL/GenBank/DDBJ whole genome shotgun (WGS) entry which is preliminary data.</text>
</comment>
<sequence>MPVTTRKQASNSDTSEFEDAVLTSEQTDEGTQLFVTEKRGESAAEFLADLQRIASKCKFHNVDEQVRSRLISGMRNEKLKESLLAEREEKLTLEYVIQRLMAQERAVAATKALSVSDSDAAAVNKKKTEANFVNADAAEEDEEEDDAEEQENVVINHLLKIQYSQLCRQKPLQLEIPINGKKLTMEVDSGATFSLIGFQTWLDYKKSSSELLPTKVKMRPWGQDREINAAGVVKVQISLKQQTEPKLLDLLVMQQNGPSLIGRNWFEALGITLSLPTIETKLKEKKLKQGDVPNLFKITEIPQEYEEFETVFSPGLGKFKGKPIHVNLKPGAVPKEHAARRVPYSLIGKADIALENLEKCGVIEKVLSSNWAHPVVLVEKGDGVRICADLSLSLNPQAERADFPLPKADDLRTQVKPGYHMSRFDLKDAYLQFELDEESSMMIVINTHRGRFRFRRLPPELEFLGFQFTKAGIRPTDEKVKALQQMRYPENREELQAYLGLLRKGVKFEFTEECKRAVDEAKLVMSKKPCLAFYDESLPVVVACDGSRNGIGAVLSHETKDGEIPVEIEALAVVWAVKKFRQFLWGRKFTLITDHKPLIGIFGEGKGVNEDLPTKLKRYCLFLRDFDYHIVYKPGKQHGNADVLSRLPLPDEDGEEEELEVADCKIAFLECFQHDDIMSLAQLKQETEKDPKMSQLKTLILQGRHPNSLPVGFEDYAKKWKELRVCDGVVCVSGRAAVPGSLRAAALKALHLVHFGMAKMKALARSYFWWPGMDKDIEEMARSCEPCLLVSKSPNKALVIPWSIPHRPWSRIHLDFFELKRGESFVIVAEGLSGYMDVEKTQGLDAKEASRVQHLAQYGVNGKLTFTVNSFLRMIMTDGLAQKFNMTGQSNLNKALFKKTNVCDLAIVFDGKLCSERATFNSRKFCNENCFLASRCSNSARLLDRILNKRIYSCLIKHIPPNQFGFVRDVIYEWTPERDATTVMTVNAEGCIYFEASDGIDAVTLTTAEGSVEYRLAFNKMNVHIGNVSLTIDEGVESEENRAIVYSSVYKCSNDSRGNPPPSSTSSPTSDETGPRDQYFKPKSGVAALSLFVIIIVIVVVLTIGSPRRCQRNETSEEGIEMRAVQPMQESPAQHCESKQAVVPTQPIQEPAPPVVVTPSVTTTNIQISEDDDDGEQLKK</sequence>
<keyword evidence="2" id="KW-0808">Transferase</keyword>
<feature type="region of interest" description="Disordered" evidence="9">
    <location>
        <begin position="1129"/>
        <end position="1180"/>
    </location>
</feature>
<keyword evidence="10" id="KW-0472">Membrane</keyword>
<protein>
    <recommendedName>
        <fullName evidence="1">RNA-directed DNA polymerase</fullName>
        <ecNumber evidence="1">2.7.7.49</ecNumber>
    </recommendedName>
</protein>
<dbReference type="InterPro" id="IPR021109">
    <property type="entry name" value="Peptidase_aspartic_dom_sf"/>
</dbReference>
<dbReference type="InterPro" id="IPR043128">
    <property type="entry name" value="Rev_trsase/Diguanyl_cyclase"/>
</dbReference>
<dbReference type="Pfam" id="PF17919">
    <property type="entry name" value="RT_RNaseH_2"/>
    <property type="match status" value="1"/>
</dbReference>
<dbReference type="PANTHER" id="PTHR37984">
    <property type="entry name" value="PROTEIN CBG26694"/>
    <property type="match status" value="1"/>
</dbReference>
<evidence type="ECO:0000256" key="7">
    <source>
        <dbReference type="ARBA" id="ARBA00022918"/>
    </source>
</evidence>
<dbReference type="InterPro" id="IPR041577">
    <property type="entry name" value="RT_RNaseH_2"/>
</dbReference>
<dbReference type="InterPro" id="IPR041588">
    <property type="entry name" value="Integrase_H2C2"/>
</dbReference>
<gene>
    <name evidence="14" type="ORF">CLODIP_2_CD00048</name>
</gene>
<keyword evidence="15" id="KW-1185">Reference proteome</keyword>
<proteinExistence type="predicted"/>
<dbReference type="GO" id="GO:0004519">
    <property type="term" value="F:endonuclease activity"/>
    <property type="evidence" value="ECO:0007669"/>
    <property type="project" value="UniProtKB-KW"/>
</dbReference>
<evidence type="ECO:0000313" key="14">
    <source>
        <dbReference type="EMBL" id="CAB3379846.1"/>
    </source>
</evidence>
<feature type="domain" description="Reverse transcriptase RNase H-like" evidence="11">
    <location>
        <begin position="566"/>
        <end position="626"/>
    </location>
</feature>
<evidence type="ECO:0000256" key="2">
    <source>
        <dbReference type="ARBA" id="ARBA00022679"/>
    </source>
</evidence>
<evidence type="ECO:0000259" key="13">
    <source>
        <dbReference type="Pfam" id="PF17921"/>
    </source>
</evidence>
<keyword evidence="8" id="KW-0511">Multifunctional enzyme</keyword>
<feature type="domain" description="Integrase zinc-binding" evidence="13">
    <location>
        <begin position="738"/>
        <end position="791"/>
    </location>
</feature>
<evidence type="ECO:0000313" key="15">
    <source>
        <dbReference type="Proteomes" id="UP000494165"/>
    </source>
</evidence>
<dbReference type="Gene3D" id="3.10.10.10">
    <property type="entry name" value="HIV Type 1 Reverse Transcriptase, subunit A, domain 1"/>
    <property type="match status" value="1"/>
</dbReference>
<dbReference type="EC" id="2.7.7.49" evidence="1"/>
<evidence type="ECO:0000256" key="8">
    <source>
        <dbReference type="ARBA" id="ARBA00023268"/>
    </source>
</evidence>
<dbReference type="OrthoDB" id="5978043at2759"/>
<dbReference type="GO" id="GO:0016787">
    <property type="term" value="F:hydrolase activity"/>
    <property type="evidence" value="ECO:0007669"/>
    <property type="project" value="UniProtKB-KW"/>
</dbReference>
<feature type="compositionally biased region" description="Polar residues" evidence="9">
    <location>
        <begin position="1"/>
        <end position="14"/>
    </location>
</feature>
<dbReference type="SUPFAM" id="SSF50630">
    <property type="entry name" value="Acid proteases"/>
    <property type="match status" value="1"/>
</dbReference>
<evidence type="ECO:0000259" key="11">
    <source>
        <dbReference type="Pfam" id="PF17917"/>
    </source>
</evidence>
<dbReference type="Gene3D" id="2.40.70.10">
    <property type="entry name" value="Acid Proteases"/>
    <property type="match status" value="1"/>
</dbReference>
<feature type="transmembrane region" description="Helical" evidence="10">
    <location>
        <begin position="1085"/>
        <end position="1104"/>
    </location>
</feature>
<feature type="region of interest" description="Disordered" evidence="9">
    <location>
        <begin position="1"/>
        <end position="32"/>
    </location>
</feature>
<evidence type="ECO:0000256" key="5">
    <source>
        <dbReference type="ARBA" id="ARBA00022759"/>
    </source>
</evidence>
<name>A0A8S1DFH4_9INSE</name>
<dbReference type="Pfam" id="PF17917">
    <property type="entry name" value="RT_RNaseH"/>
    <property type="match status" value="1"/>
</dbReference>
<dbReference type="Gene3D" id="1.10.340.70">
    <property type="match status" value="1"/>
</dbReference>
<keyword evidence="10" id="KW-1133">Transmembrane helix</keyword>
<keyword evidence="4" id="KW-0540">Nuclease</keyword>
<dbReference type="Proteomes" id="UP000494165">
    <property type="component" value="Unassembled WGS sequence"/>
</dbReference>
<accession>A0A8S1DFH4</accession>
<reference evidence="14 15" key="1">
    <citation type="submission" date="2020-04" db="EMBL/GenBank/DDBJ databases">
        <authorList>
            <person name="Alioto T."/>
            <person name="Alioto T."/>
            <person name="Gomez Garrido J."/>
        </authorList>
    </citation>
    <scope>NUCLEOTIDE SEQUENCE [LARGE SCALE GENOMIC DNA]</scope>
</reference>
<dbReference type="GO" id="GO:0003964">
    <property type="term" value="F:RNA-directed DNA polymerase activity"/>
    <property type="evidence" value="ECO:0007669"/>
    <property type="project" value="UniProtKB-KW"/>
</dbReference>
<evidence type="ECO:0000259" key="12">
    <source>
        <dbReference type="Pfam" id="PF17919"/>
    </source>
</evidence>
<evidence type="ECO:0000256" key="3">
    <source>
        <dbReference type="ARBA" id="ARBA00022695"/>
    </source>
</evidence>
<evidence type="ECO:0000256" key="9">
    <source>
        <dbReference type="SAM" id="MobiDB-lite"/>
    </source>
</evidence>
<evidence type="ECO:0000256" key="10">
    <source>
        <dbReference type="SAM" id="Phobius"/>
    </source>
</evidence>
<dbReference type="Gene3D" id="3.30.70.270">
    <property type="match status" value="1"/>
</dbReference>
<feature type="compositionally biased region" description="Acidic residues" evidence="9">
    <location>
        <begin position="1169"/>
        <end position="1180"/>
    </location>
</feature>
<keyword evidence="10" id="KW-0812">Transmembrane</keyword>
<keyword evidence="5" id="KW-0255">Endonuclease</keyword>
<dbReference type="PANTHER" id="PTHR37984:SF5">
    <property type="entry name" value="PROTEIN NYNRIN-LIKE"/>
    <property type="match status" value="1"/>
</dbReference>